<comment type="caution">
    <text evidence="5">The sequence shown here is derived from an EMBL/GenBank/DDBJ whole genome shotgun (WGS) entry which is preliminary data.</text>
</comment>
<evidence type="ECO:0000313" key="5">
    <source>
        <dbReference type="EMBL" id="MBW8198216.1"/>
    </source>
</evidence>
<dbReference type="PROSITE" id="PS50268">
    <property type="entry name" value="CADHERIN_2"/>
    <property type="match status" value="2"/>
</dbReference>
<evidence type="ECO:0000259" key="4">
    <source>
        <dbReference type="PROSITE" id="PS50268"/>
    </source>
</evidence>
<proteinExistence type="predicted"/>
<dbReference type="InterPro" id="IPR002909">
    <property type="entry name" value="IPT_dom"/>
</dbReference>
<name>A0ABS7EL11_9FLAO</name>
<dbReference type="Gene3D" id="2.60.40.10">
    <property type="entry name" value="Immunoglobulins"/>
    <property type="match status" value="1"/>
</dbReference>
<dbReference type="SUPFAM" id="SSF49313">
    <property type="entry name" value="Cadherin-like"/>
    <property type="match status" value="2"/>
</dbReference>
<dbReference type="PANTHER" id="PTHR24026">
    <property type="entry name" value="FAT ATYPICAL CADHERIN-RELATED"/>
    <property type="match status" value="1"/>
</dbReference>
<dbReference type="PANTHER" id="PTHR24026:SF126">
    <property type="entry name" value="PROTOCADHERIN FAT 4"/>
    <property type="match status" value="1"/>
</dbReference>
<dbReference type="SMART" id="SM00112">
    <property type="entry name" value="CA"/>
    <property type="match status" value="2"/>
</dbReference>
<feature type="signal peptide" evidence="3">
    <location>
        <begin position="1"/>
        <end position="19"/>
    </location>
</feature>
<dbReference type="InterPro" id="IPR013783">
    <property type="entry name" value="Ig-like_fold"/>
</dbReference>
<dbReference type="InterPro" id="IPR015919">
    <property type="entry name" value="Cadherin-like_sf"/>
</dbReference>
<dbReference type="Pfam" id="PF00028">
    <property type="entry name" value="Cadherin"/>
    <property type="match status" value="1"/>
</dbReference>
<dbReference type="InterPro" id="IPR014756">
    <property type="entry name" value="Ig_E-set"/>
</dbReference>
<feature type="chain" id="PRO_5047134052" evidence="3">
    <location>
        <begin position="20"/>
        <end position="565"/>
    </location>
</feature>
<gene>
    <name evidence="5" type="ORF">K1F36_00135</name>
</gene>
<evidence type="ECO:0000256" key="1">
    <source>
        <dbReference type="ARBA" id="ARBA00022692"/>
    </source>
</evidence>
<dbReference type="InterPro" id="IPR002126">
    <property type="entry name" value="Cadherin-like_dom"/>
</dbReference>
<accession>A0ABS7EL11</accession>
<reference evidence="5 6" key="1">
    <citation type="submission" date="2021-08" db="EMBL/GenBank/DDBJ databases">
        <title>Muricauda profundi sp. nov., a marine bacterium isolated from deep seawater of the Mariana Trench.</title>
        <authorList>
            <person name="Wei Y."/>
        </authorList>
    </citation>
    <scope>NUCLEOTIDE SEQUENCE [LARGE SCALE GENOMIC DNA]</scope>
    <source>
        <strain evidence="5 6">W52</strain>
    </source>
</reference>
<dbReference type="CDD" id="cd11304">
    <property type="entry name" value="Cadherin_repeat"/>
    <property type="match status" value="2"/>
</dbReference>
<dbReference type="SMART" id="SM00429">
    <property type="entry name" value="IPT"/>
    <property type="match status" value="1"/>
</dbReference>
<sequence>MKKILFSVLLAMAILWSCGKDDGPATPPVQSKPTITDFDPKTGTVGTVVTITGTNFSTIAADNAVKFGSVAASVVTATATKIVVNVPTGATTAKISVSVSGNTATSTGTFIVTKADTENKSPVMENQEFSVEQTITDTDEIGQIQATDPEGGELTFNIVANDNNLFYITEKGILTLAEGKSLDFESATEHEITIGASDGSTITEAKVPINVLEGDPDNQSPLMEDQEFVVSESITNADEIGQVVATDPDNDTLTFSIADSELFDISDAGVLTLAEGKALDYETETSHSLTVSATDGEETVEATITITVQNVIDSMVEDPTSFITTWQTEANGEEIGFYISVDYEYNFTVDWGDGIVETIDINEVPDSFSIQHEYETAGTYTVAIQGQIPYFSIVNADQGFESRLLSIEQWGKIEWENFEATFAQCSNMVYNAMDLPDLTKVQNVIAMFLDATSFNGDISGWNTANIKSMTFMFDGAVSFDQDLGSWDISSVIMMENMFDDSNMSPLNFSNTLIGWAAPGVKSNIILGAEGLYLCLDDDDGINAFITLTNAPNNWAIISDGVKPCD</sequence>
<dbReference type="SUPFAM" id="SSF81296">
    <property type="entry name" value="E set domains"/>
    <property type="match status" value="1"/>
</dbReference>
<dbReference type="Pfam" id="PF03382">
    <property type="entry name" value="DUF285"/>
    <property type="match status" value="1"/>
</dbReference>
<dbReference type="InterPro" id="IPR005046">
    <property type="entry name" value="DUF285"/>
</dbReference>
<dbReference type="Gene3D" id="2.60.40.60">
    <property type="entry name" value="Cadherins"/>
    <property type="match status" value="2"/>
</dbReference>
<keyword evidence="2" id="KW-0472">Membrane</keyword>
<feature type="domain" description="Cadherin" evidence="4">
    <location>
        <begin position="222"/>
        <end position="321"/>
    </location>
</feature>
<organism evidence="5 6">
    <name type="scientific">Flagellimonas abyssi</name>
    <dbReference type="NCBI Taxonomy" id="2864871"/>
    <lineage>
        <taxon>Bacteria</taxon>
        <taxon>Pseudomonadati</taxon>
        <taxon>Bacteroidota</taxon>
        <taxon>Flavobacteriia</taxon>
        <taxon>Flavobacteriales</taxon>
        <taxon>Flavobacteriaceae</taxon>
        <taxon>Flagellimonas</taxon>
    </lineage>
</organism>
<dbReference type="CDD" id="cd00603">
    <property type="entry name" value="IPT_PCSR"/>
    <property type="match status" value="1"/>
</dbReference>
<dbReference type="Proteomes" id="UP001196136">
    <property type="component" value="Unassembled WGS sequence"/>
</dbReference>
<keyword evidence="2" id="KW-1133">Transmembrane helix</keyword>
<dbReference type="EMBL" id="JAHZSV010000001">
    <property type="protein sequence ID" value="MBW8198216.1"/>
    <property type="molecule type" value="Genomic_DNA"/>
</dbReference>
<evidence type="ECO:0000256" key="3">
    <source>
        <dbReference type="SAM" id="SignalP"/>
    </source>
</evidence>
<keyword evidence="6" id="KW-1185">Reference proteome</keyword>
<keyword evidence="1" id="KW-0812">Transmembrane</keyword>
<evidence type="ECO:0000256" key="2">
    <source>
        <dbReference type="ARBA" id="ARBA00022989"/>
    </source>
</evidence>
<dbReference type="Pfam" id="PF01833">
    <property type="entry name" value="TIG"/>
    <property type="match status" value="1"/>
</dbReference>
<feature type="domain" description="Cadherin" evidence="4">
    <location>
        <begin position="123"/>
        <end position="223"/>
    </location>
</feature>
<protein>
    <submittedName>
        <fullName evidence="5">BspA family leucine-rich repeat surface protein</fullName>
    </submittedName>
</protein>
<dbReference type="RefSeq" id="WP_220111982.1">
    <property type="nucleotide sequence ID" value="NZ_JAHZSV010000001.1"/>
</dbReference>
<keyword evidence="3" id="KW-0732">Signal</keyword>
<evidence type="ECO:0000313" key="6">
    <source>
        <dbReference type="Proteomes" id="UP001196136"/>
    </source>
</evidence>